<name>A0A0C9UIP8_SPHS4</name>
<keyword evidence="2" id="KW-1185">Reference proteome</keyword>
<evidence type="ECO:0000313" key="1">
    <source>
        <dbReference type="EMBL" id="KIJ34744.1"/>
    </source>
</evidence>
<reference evidence="1 2" key="1">
    <citation type="submission" date="2014-06" db="EMBL/GenBank/DDBJ databases">
        <title>Evolutionary Origins and Diversification of the Mycorrhizal Mutualists.</title>
        <authorList>
            <consortium name="DOE Joint Genome Institute"/>
            <consortium name="Mycorrhizal Genomics Consortium"/>
            <person name="Kohler A."/>
            <person name="Kuo A."/>
            <person name="Nagy L.G."/>
            <person name="Floudas D."/>
            <person name="Copeland A."/>
            <person name="Barry K.W."/>
            <person name="Cichocki N."/>
            <person name="Veneault-Fourrey C."/>
            <person name="LaButti K."/>
            <person name="Lindquist E.A."/>
            <person name="Lipzen A."/>
            <person name="Lundell T."/>
            <person name="Morin E."/>
            <person name="Murat C."/>
            <person name="Riley R."/>
            <person name="Ohm R."/>
            <person name="Sun H."/>
            <person name="Tunlid A."/>
            <person name="Henrissat B."/>
            <person name="Grigoriev I.V."/>
            <person name="Hibbett D.S."/>
            <person name="Martin F."/>
        </authorList>
    </citation>
    <scope>NUCLEOTIDE SEQUENCE [LARGE SCALE GENOMIC DNA]</scope>
    <source>
        <strain evidence="1 2">SS14</strain>
    </source>
</reference>
<dbReference type="InterPro" id="IPR041078">
    <property type="entry name" value="Plavaka"/>
</dbReference>
<dbReference type="Proteomes" id="UP000054279">
    <property type="component" value="Unassembled WGS sequence"/>
</dbReference>
<dbReference type="EMBL" id="KN837196">
    <property type="protein sequence ID" value="KIJ34744.1"/>
    <property type="molecule type" value="Genomic_DNA"/>
</dbReference>
<sequence>LSLTCLNLPEEIRYKWENMFLAGVIPGPSEPSLEELNHLLVPLFQIFAELWQPGIFFTRTAKFSMGRLIRCAIIPFVADMKGSCKTSGSKRCPLCLVQHPAVVSAQFIDPKSFPRRTADQYRDIVNQWLHASSATAQENVYKEHGIRWTPFLLLPYWDPTKLVIVDPMHALFEGIVQAHVRFI</sequence>
<dbReference type="AlphaFoldDB" id="A0A0C9UIP8"/>
<protein>
    <submittedName>
        <fullName evidence="1">Uncharacterized protein</fullName>
    </submittedName>
</protein>
<proteinExistence type="predicted"/>
<feature type="non-terminal residue" evidence="1">
    <location>
        <position position="1"/>
    </location>
</feature>
<dbReference type="HOGENOM" id="CLU_078867_1_0_1"/>
<evidence type="ECO:0000313" key="2">
    <source>
        <dbReference type="Proteomes" id="UP000054279"/>
    </source>
</evidence>
<dbReference type="OrthoDB" id="3269001at2759"/>
<accession>A0A0C9UIP8</accession>
<dbReference type="Pfam" id="PF18759">
    <property type="entry name" value="Plavaka"/>
    <property type="match status" value="1"/>
</dbReference>
<organism evidence="1 2">
    <name type="scientific">Sphaerobolus stellatus (strain SS14)</name>
    <dbReference type="NCBI Taxonomy" id="990650"/>
    <lineage>
        <taxon>Eukaryota</taxon>
        <taxon>Fungi</taxon>
        <taxon>Dikarya</taxon>
        <taxon>Basidiomycota</taxon>
        <taxon>Agaricomycotina</taxon>
        <taxon>Agaricomycetes</taxon>
        <taxon>Phallomycetidae</taxon>
        <taxon>Geastrales</taxon>
        <taxon>Sphaerobolaceae</taxon>
        <taxon>Sphaerobolus</taxon>
    </lineage>
</organism>
<feature type="non-terminal residue" evidence="1">
    <location>
        <position position="183"/>
    </location>
</feature>
<gene>
    <name evidence="1" type="ORF">M422DRAFT_82130</name>
</gene>